<evidence type="ECO:0000256" key="5">
    <source>
        <dbReference type="SAM" id="Phobius"/>
    </source>
</evidence>
<sequence length="444" mass="45403">MSIAPAVRGRAATATAGRPPARRRRPLTVLLLCWLVVLFDGMDVNVYGAVMPRMLADPGLGLDPATAGTVGSWTTFGMLIGALAAGNLTDWTGRRPVIVGGTLLFSAGSVLCAAAPGAESFGLGRFVTGLGLGGVMPVCLSMVMEFAPGARAALTAGVLMTSYHVGGMLATGLGLTLAAGSGWRAVFWAGAVPALVAVPLLLWLLPESPAVLLAKGRTDRARQLADLYGLRLRHATAAPQAVGVRARWHAALALFRGPGRRATPLLWAASFCGLLLVYGVSTWLPQLMRAAGYGPTSSVAFLLVINAGGIVGMLIAGTVATRFGVARVSAVWFLLTAVGALLLSLRLPLPVTYVIVAVTGIWLFSAQVMVYATVPALYPAGQVSAGLGWATGVGRLGAVMGPALGGAVVAHGAQRWAFVIFAAAGLTGALAIHLAGRTPCPSDS</sequence>
<dbReference type="Gene3D" id="1.20.1250.20">
    <property type="entry name" value="MFS general substrate transporter like domains"/>
    <property type="match status" value="1"/>
</dbReference>
<feature type="transmembrane region" description="Helical" evidence="5">
    <location>
        <begin position="328"/>
        <end position="347"/>
    </location>
</feature>
<dbReference type="Proteomes" id="UP000325563">
    <property type="component" value="Chromosome"/>
</dbReference>
<accession>A0A5J6J3A5</accession>
<dbReference type="GeneID" id="95610523"/>
<dbReference type="PANTHER" id="PTHR23508:SF10">
    <property type="entry name" value="CARBOXYLIC ACID TRANSPORTER PROTEIN HOMOLOG"/>
    <property type="match status" value="1"/>
</dbReference>
<evidence type="ECO:0000256" key="1">
    <source>
        <dbReference type="ARBA" id="ARBA00004651"/>
    </source>
</evidence>
<dbReference type="InterPro" id="IPR011701">
    <property type="entry name" value="MFS"/>
</dbReference>
<feature type="transmembrane region" description="Helical" evidence="5">
    <location>
        <begin position="64"/>
        <end position="85"/>
    </location>
</feature>
<gene>
    <name evidence="7" type="ORF">CP980_08075</name>
</gene>
<feature type="domain" description="Major facilitator superfamily (MFS) profile" evidence="6">
    <location>
        <begin position="29"/>
        <end position="440"/>
    </location>
</feature>
<dbReference type="Pfam" id="PF07690">
    <property type="entry name" value="MFS_1"/>
    <property type="match status" value="1"/>
</dbReference>
<dbReference type="EMBL" id="CP023692">
    <property type="protein sequence ID" value="QEV45025.1"/>
    <property type="molecule type" value="Genomic_DNA"/>
</dbReference>
<feature type="transmembrane region" description="Helical" evidence="5">
    <location>
        <begin position="185"/>
        <end position="205"/>
    </location>
</feature>
<name>A0A5J6J3A5_STRVI</name>
<evidence type="ECO:0000256" key="2">
    <source>
        <dbReference type="ARBA" id="ARBA00022692"/>
    </source>
</evidence>
<evidence type="ECO:0000256" key="3">
    <source>
        <dbReference type="ARBA" id="ARBA00022989"/>
    </source>
</evidence>
<evidence type="ECO:0000256" key="4">
    <source>
        <dbReference type="ARBA" id="ARBA00023136"/>
    </source>
</evidence>
<feature type="transmembrane region" description="Helical" evidence="5">
    <location>
        <begin position="296"/>
        <end position="316"/>
    </location>
</feature>
<keyword evidence="2 5" id="KW-0812">Transmembrane</keyword>
<feature type="transmembrane region" description="Helical" evidence="5">
    <location>
        <begin position="416"/>
        <end position="436"/>
    </location>
</feature>
<feature type="transmembrane region" description="Helical" evidence="5">
    <location>
        <begin position="156"/>
        <end position="179"/>
    </location>
</feature>
<dbReference type="KEGG" id="svn:CP980_08075"/>
<dbReference type="InterPro" id="IPR020846">
    <property type="entry name" value="MFS_dom"/>
</dbReference>
<keyword evidence="4 5" id="KW-0472">Membrane</keyword>
<dbReference type="GO" id="GO:0046943">
    <property type="term" value="F:carboxylic acid transmembrane transporter activity"/>
    <property type="evidence" value="ECO:0007669"/>
    <property type="project" value="TreeGrafter"/>
</dbReference>
<feature type="transmembrane region" description="Helical" evidence="5">
    <location>
        <begin position="353"/>
        <end position="374"/>
    </location>
</feature>
<evidence type="ECO:0000259" key="6">
    <source>
        <dbReference type="PROSITE" id="PS50850"/>
    </source>
</evidence>
<dbReference type="AlphaFoldDB" id="A0A5J6J3A5"/>
<feature type="transmembrane region" description="Helical" evidence="5">
    <location>
        <begin position="386"/>
        <end position="410"/>
    </location>
</feature>
<evidence type="ECO:0000313" key="7">
    <source>
        <dbReference type="EMBL" id="QEV45025.1"/>
    </source>
</evidence>
<keyword evidence="3 5" id="KW-1133">Transmembrane helix</keyword>
<comment type="subcellular location">
    <subcellularLocation>
        <location evidence="1">Cell membrane</location>
        <topology evidence="1">Multi-pass membrane protein</topology>
    </subcellularLocation>
</comment>
<dbReference type="RefSeq" id="WP_150527853.1">
    <property type="nucleotide sequence ID" value="NZ_BNBW01000009.1"/>
</dbReference>
<organism evidence="7 8">
    <name type="scientific">Streptomyces vinaceus</name>
    <dbReference type="NCBI Taxonomy" id="1960"/>
    <lineage>
        <taxon>Bacteria</taxon>
        <taxon>Bacillati</taxon>
        <taxon>Actinomycetota</taxon>
        <taxon>Actinomycetes</taxon>
        <taxon>Kitasatosporales</taxon>
        <taxon>Streptomycetaceae</taxon>
        <taxon>Streptomyces</taxon>
    </lineage>
</organism>
<proteinExistence type="predicted"/>
<feature type="transmembrane region" description="Helical" evidence="5">
    <location>
        <begin position="97"/>
        <end position="117"/>
    </location>
</feature>
<feature type="transmembrane region" description="Helical" evidence="5">
    <location>
        <begin position="265"/>
        <end position="284"/>
    </location>
</feature>
<keyword evidence="8" id="KW-1185">Reference proteome</keyword>
<dbReference type="SUPFAM" id="SSF103473">
    <property type="entry name" value="MFS general substrate transporter"/>
    <property type="match status" value="1"/>
</dbReference>
<dbReference type="PROSITE" id="PS50850">
    <property type="entry name" value="MFS"/>
    <property type="match status" value="1"/>
</dbReference>
<protein>
    <submittedName>
        <fullName evidence="7">MFS transporter</fullName>
    </submittedName>
</protein>
<reference evidence="7 8" key="1">
    <citation type="submission" date="2017-09" db="EMBL/GenBank/DDBJ databases">
        <authorList>
            <person name="Lee N."/>
            <person name="Cho B.-K."/>
        </authorList>
    </citation>
    <scope>NUCLEOTIDE SEQUENCE [LARGE SCALE GENOMIC DNA]</scope>
    <source>
        <strain evidence="7 8">ATCC 27476</strain>
    </source>
</reference>
<dbReference type="GO" id="GO:0005886">
    <property type="term" value="C:plasma membrane"/>
    <property type="evidence" value="ECO:0007669"/>
    <property type="project" value="UniProtKB-SubCell"/>
</dbReference>
<dbReference type="PANTHER" id="PTHR23508">
    <property type="entry name" value="CARBOXYLIC ACID TRANSPORTER PROTEIN HOMOLOG"/>
    <property type="match status" value="1"/>
</dbReference>
<evidence type="ECO:0000313" key="8">
    <source>
        <dbReference type="Proteomes" id="UP000325563"/>
    </source>
</evidence>
<dbReference type="InterPro" id="IPR036259">
    <property type="entry name" value="MFS_trans_sf"/>
</dbReference>